<protein>
    <submittedName>
        <fullName evidence="1">Uncharacterized protein</fullName>
    </submittedName>
</protein>
<gene>
    <name evidence="1" type="ORF">EJ04DRAFT_397775</name>
</gene>
<keyword evidence="2" id="KW-1185">Reference proteome</keyword>
<proteinExistence type="predicted"/>
<feature type="non-terminal residue" evidence="1">
    <location>
        <position position="121"/>
    </location>
</feature>
<comment type="caution">
    <text evidence="1">The sequence shown here is derived from an EMBL/GenBank/DDBJ whole genome shotgun (WGS) entry which is preliminary data.</text>
</comment>
<name>A0A9P4V1L3_9PLEO</name>
<dbReference type="AlphaFoldDB" id="A0A9P4V1L3"/>
<organism evidence="1 2">
    <name type="scientific">Polyplosphaeria fusca</name>
    <dbReference type="NCBI Taxonomy" id="682080"/>
    <lineage>
        <taxon>Eukaryota</taxon>
        <taxon>Fungi</taxon>
        <taxon>Dikarya</taxon>
        <taxon>Ascomycota</taxon>
        <taxon>Pezizomycotina</taxon>
        <taxon>Dothideomycetes</taxon>
        <taxon>Pleosporomycetidae</taxon>
        <taxon>Pleosporales</taxon>
        <taxon>Tetraplosphaeriaceae</taxon>
        <taxon>Polyplosphaeria</taxon>
    </lineage>
</organism>
<sequence>PDTCLNVVNAINDWDSSVNTVNDFLNNGASFSTDQDNDVLTAALKEPGFLTTLRNTPNLDASGQGAASTLDAFFPFVPGNLTDLVNGNTDFQTAANGINDARCNHVLEAIGDLWISAAAAA</sequence>
<evidence type="ECO:0000313" key="1">
    <source>
        <dbReference type="EMBL" id="KAF2733243.1"/>
    </source>
</evidence>
<dbReference type="Proteomes" id="UP000799444">
    <property type="component" value="Unassembled WGS sequence"/>
</dbReference>
<reference evidence="1" key="1">
    <citation type="journal article" date="2020" name="Stud. Mycol.">
        <title>101 Dothideomycetes genomes: a test case for predicting lifestyles and emergence of pathogens.</title>
        <authorList>
            <person name="Haridas S."/>
            <person name="Albert R."/>
            <person name="Binder M."/>
            <person name="Bloem J."/>
            <person name="Labutti K."/>
            <person name="Salamov A."/>
            <person name="Andreopoulos B."/>
            <person name="Baker S."/>
            <person name="Barry K."/>
            <person name="Bills G."/>
            <person name="Bluhm B."/>
            <person name="Cannon C."/>
            <person name="Castanera R."/>
            <person name="Culley D."/>
            <person name="Daum C."/>
            <person name="Ezra D."/>
            <person name="Gonzalez J."/>
            <person name="Henrissat B."/>
            <person name="Kuo A."/>
            <person name="Liang C."/>
            <person name="Lipzen A."/>
            <person name="Lutzoni F."/>
            <person name="Magnuson J."/>
            <person name="Mondo S."/>
            <person name="Nolan M."/>
            <person name="Ohm R."/>
            <person name="Pangilinan J."/>
            <person name="Park H.-J."/>
            <person name="Ramirez L."/>
            <person name="Alfaro M."/>
            <person name="Sun H."/>
            <person name="Tritt A."/>
            <person name="Yoshinaga Y."/>
            <person name="Zwiers L.-H."/>
            <person name="Turgeon B."/>
            <person name="Goodwin S."/>
            <person name="Spatafora J."/>
            <person name="Crous P."/>
            <person name="Grigoriev I."/>
        </authorList>
    </citation>
    <scope>NUCLEOTIDE SEQUENCE</scope>
    <source>
        <strain evidence="1">CBS 125425</strain>
    </source>
</reference>
<accession>A0A9P4V1L3</accession>
<evidence type="ECO:0000313" key="2">
    <source>
        <dbReference type="Proteomes" id="UP000799444"/>
    </source>
</evidence>
<feature type="non-terminal residue" evidence="1">
    <location>
        <position position="1"/>
    </location>
</feature>
<dbReference type="EMBL" id="ML996164">
    <property type="protein sequence ID" value="KAF2733243.1"/>
    <property type="molecule type" value="Genomic_DNA"/>
</dbReference>
<dbReference type="OrthoDB" id="2117996at2759"/>